<comment type="caution">
    <text evidence="2">The sequence shown here is derived from an EMBL/GenBank/DDBJ whole genome shotgun (WGS) entry which is preliminary data.</text>
</comment>
<feature type="transmembrane region" description="Helical" evidence="1">
    <location>
        <begin position="116"/>
        <end position="136"/>
    </location>
</feature>
<keyword evidence="1" id="KW-0812">Transmembrane</keyword>
<keyword evidence="3" id="KW-1185">Reference proteome</keyword>
<proteinExistence type="predicted"/>
<protein>
    <submittedName>
        <fullName evidence="2">Uncharacterized protein</fullName>
    </submittedName>
</protein>
<evidence type="ECO:0000256" key="1">
    <source>
        <dbReference type="SAM" id="Phobius"/>
    </source>
</evidence>
<organism evidence="2 3">
    <name type="scientific">Adiantum capillus-veneris</name>
    <name type="common">Maidenhair fern</name>
    <dbReference type="NCBI Taxonomy" id="13818"/>
    <lineage>
        <taxon>Eukaryota</taxon>
        <taxon>Viridiplantae</taxon>
        <taxon>Streptophyta</taxon>
        <taxon>Embryophyta</taxon>
        <taxon>Tracheophyta</taxon>
        <taxon>Polypodiopsida</taxon>
        <taxon>Polypodiidae</taxon>
        <taxon>Polypodiales</taxon>
        <taxon>Pteridineae</taxon>
        <taxon>Pteridaceae</taxon>
        <taxon>Vittarioideae</taxon>
        <taxon>Adiantum</taxon>
    </lineage>
</organism>
<evidence type="ECO:0000313" key="2">
    <source>
        <dbReference type="EMBL" id="KAI5068958.1"/>
    </source>
</evidence>
<reference evidence="2" key="1">
    <citation type="submission" date="2021-01" db="EMBL/GenBank/DDBJ databases">
        <title>Adiantum capillus-veneris genome.</title>
        <authorList>
            <person name="Fang Y."/>
            <person name="Liao Q."/>
        </authorList>
    </citation>
    <scope>NUCLEOTIDE SEQUENCE</scope>
    <source>
        <strain evidence="2">H3</strain>
        <tissue evidence="2">Leaf</tissue>
    </source>
</reference>
<dbReference type="AlphaFoldDB" id="A0A9D4UKB3"/>
<dbReference type="PANTHER" id="PTHR31134:SF1">
    <property type="entry name" value="TRANSMEMBRANE PROTEIN 128"/>
    <property type="match status" value="1"/>
</dbReference>
<feature type="transmembrane region" description="Helical" evidence="1">
    <location>
        <begin position="157"/>
        <end position="179"/>
    </location>
</feature>
<dbReference type="EMBL" id="JABFUD020000015">
    <property type="protein sequence ID" value="KAI5068958.1"/>
    <property type="molecule type" value="Genomic_DNA"/>
</dbReference>
<keyword evidence="1" id="KW-0472">Membrane</keyword>
<dbReference type="OrthoDB" id="58903at2759"/>
<name>A0A9D4UKB3_ADICA</name>
<feature type="transmembrane region" description="Helical" evidence="1">
    <location>
        <begin position="185"/>
        <end position="205"/>
    </location>
</feature>
<keyword evidence="1" id="KW-1133">Transmembrane helix</keyword>
<dbReference type="Pfam" id="PF20479">
    <property type="entry name" value="TMEM128"/>
    <property type="match status" value="1"/>
</dbReference>
<dbReference type="PANTHER" id="PTHR31134">
    <property type="entry name" value="TRANSMEMBRANE PROTEIN 128"/>
    <property type="match status" value="1"/>
</dbReference>
<accession>A0A9D4UKB3</accession>
<evidence type="ECO:0000313" key="3">
    <source>
        <dbReference type="Proteomes" id="UP000886520"/>
    </source>
</evidence>
<sequence>MITRYPSMPASQQFRDLLQVELDIGPALRSCGPGPSPLSSTTSSPPTNSCITIAAAAAGDQLHSQVGTKGQGYLWRQKAEDGLWLASAFFILFFGDFRSNFFSLLASDPRIARAPLLYGTACLLVNCMILLLFLVAQPQLKRSSMKIMLVQEEYITAAASTVFTALGFAAFVMLSIALWPVWYILTFPLLFTLFMALVVLSSYALPWGSLVLMQEPPAHKDVWSLANVSFKA</sequence>
<gene>
    <name evidence="2" type="ORF">GOP47_0015259</name>
</gene>
<dbReference type="Proteomes" id="UP000886520">
    <property type="component" value="Chromosome 15"/>
</dbReference>
<feature type="transmembrane region" description="Helical" evidence="1">
    <location>
        <begin position="83"/>
        <end position="104"/>
    </location>
</feature>
<dbReference type="InterPro" id="IPR033579">
    <property type="entry name" value="TMEM128"/>
</dbReference>